<gene>
    <name evidence="2" type="ORF">FLL46_01905</name>
</gene>
<dbReference type="InterPro" id="IPR036374">
    <property type="entry name" value="OxRdtase_Mopterin-bd_sf"/>
</dbReference>
<accession>A0A545UJN1</accession>
<evidence type="ECO:0000313" key="2">
    <source>
        <dbReference type="EMBL" id="TQV89662.1"/>
    </source>
</evidence>
<dbReference type="Gene3D" id="3.90.420.10">
    <property type="entry name" value="Oxidoreductase, molybdopterin-binding domain"/>
    <property type="match status" value="1"/>
</dbReference>
<dbReference type="OrthoDB" id="9795587at2"/>
<dbReference type="RefSeq" id="WP_142891726.1">
    <property type="nucleotide sequence ID" value="NZ_ML660160.1"/>
</dbReference>
<dbReference type="PANTHER" id="PTHR43032:SF4">
    <property type="entry name" value="OXIDOREDUCTASE MOLYBDOPTERIN-BINDING DOMAIN-CONTAINING PROTEIN"/>
    <property type="match status" value="1"/>
</dbReference>
<reference evidence="2 3" key="1">
    <citation type="submission" date="2019-07" db="EMBL/GenBank/DDBJ databases">
        <title>Draft genome for Aliikangiella sp. M105.</title>
        <authorList>
            <person name="Wang G."/>
        </authorList>
    </citation>
    <scope>NUCLEOTIDE SEQUENCE [LARGE SCALE GENOMIC DNA]</scope>
    <source>
        <strain evidence="2 3">M105</strain>
    </source>
</reference>
<dbReference type="PANTHER" id="PTHR43032">
    <property type="entry name" value="PROTEIN-METHIONINE-SULFOXIDE REDUCTASE"/>
    <property type="match status" value="1"/>
</dbReference>
<feature type="domain" description="Oxidoreductase molybdopterin-binding" evidence="1">
    <location>
        <begin position="34"/>
        <end position="171"/>
    </location>
</feature>
<dbReference type="InterPro" id="IPR000572">
    <property type="entry name" value="OxRdtase_Mopterin-bd_dom"/>
</dbReference>
<protein>
    <submittedName>
        <fullName evidence="2">Molybdopterin-dependent oxidoreductase</fullName>
    </submittedName>
</protein>
<dbReference type="EMBL" id="VIKS01000001">
    <property type="protein sequence ID" value="TQV89662.1"/>
    <property type="molecule type" value="Genomic_DNA"/>
</dbReference>
<organism evidence="2 3">
    <name type="scientific">Aliikangiella coralliicola</name>
    <dbReference type="NCBI Taxonomy" id="2592383"/>
    <lineage>
        <taxon>Bacteria</taxon>
        <taxon>Pseudomonadati</taxon>
        <taxon>Pseudomonadota</taxon>
        <taxon>Gammaproteobacteria</taxon>
        <taxon>Oceanospirillales</taxon>
        <taxon>Pleioneaceae</taxon>
        <taxon>Aliikangiella</taxon>
    </lineage>
</organism>
<dbReference type="Pfam" id="PF00174">
    <property type="entry name" value="Oxidored_molyb"/>
    <property type="match status" value="1"/>
</dbReference>
<proteinExistence type="predicted"/>
<evidence type="ECO:0000313" key="3">
    <source>
        <dbReference type="Proteomes" id="UP000315439"/>
    </source>
</evidence>
<dbReference type="Proteomes" id="UP000315439">
    <property type="component" value="Unassembled WGS sequence"/>
</dbReference>
<sequence length="232" mass="26930">MMKSESKLPPGQYESETFYRFGLTPFANRFPRQLDQVVFEITGDVAQPMSISEVFSKLPRVEQTSDFHCVTTWSFKSLRWSGVRFSEFYDKIVKAKALPAEDIGFVILRAQDGYRTCLPLADLLAEDVMLADQLNGSPLTLEHGAPVRLVAPAHYGYKNVKYICGFEFRRDNKLYRPSGFRFMDHPRARVAMEERAKFGPGWLFRFLYRPLVKPTVKKFQQAMRNYQESKSR</sequence>
<keyword evidence="3" id="KW-1185">Reference proteome</keyword>
<dbReference type="AlphaFoldDB" id="A0A545UJN1"/>
<name>A0A545UJN1_9GAMM</name>
<dbReference type="SUPFAM" id="SSF56524">
    <property type="entry name" value="Oxidoreductase molybdopterin-binding domain"/>
    <property type="match status" value="1"/>
</dbReference>
<comment type="caution">
    <text evidence="2">The sequence shown here is derived from an EMBL/GenBank/DDBJ whole genome shotgun (WGS) entry which is preliminary data.</text>
</comment>
<evidence type="ECO:0000259" key="1">
    <source>
        <dbReference type="Pfam" id="PF00174"/>
    </source>
</evidence>